<feature type="domain" description="F-box" evidence="2">
    <location>
        <begin position="12"/>
        <end position="52"/>
    </location>
</feature>
<dbReference type="SMART" id="SM00256">
    <property type="entry name" value="FBOX"/>
    <property type="match status" value="1"/>
</dbReference>
<feature type="signal peptide" evidence="1">
    <location>
        <begin position="1"/>
        <end position="22"/>
    </location>
</feature>
<evidence type="ECO:0000259" key="2">
    <source>
        <dbReference type="SMART" id="SM00256"/>
    </source>
</evidence>
<keyword evidence="4" id="KW-1185">Reference proteome</keyword>
<evidence type="ECO:0000313" key="3">
    <source>
        <dbReference type="EMBL" id="KZT19102.1"/>
    </source>
</evidence>
<protein>
    <recommendedName>
        <fullName evidence="2">F-box domain-containing protein</fullName>
    </recommendedName>
</protein>
<dbReference type="InterPro" id="IPR001810">
    <property type="entry name" value="F-box_dom"/>
</dbReference>
<accession>A0A165N2U7</accession>
<organism evidence="3 4">
    <name type="scientific">Neolentinus lepideus HHB14362 ss-1</name>
    <dbReference type="NCBI Taxonomy" id="1314782"/>
    <lineage>
        <taxon>Eukaryota</taxon>
        <taxon>Fungi</taxon>
        <taxon>Dikarya</taxon>
        <taxon>Basidiomycota</taxon>
        <taxon>Agaricomycotina</taxon>
        <taxon>Agaricomycetes</taxon>
        <taxon>Gloeophyllales</taxon>
        <taxon>Gloeophyllaceae</taxon>
        <taxon>Neolentinus</taxon>
    </lineage>
</organism>
<dbReference type="OrthoDB" id="2745718at2759"/>
<dbReference type="Proteomes" id="UP000076761">
    <property type="component" value="Unassembled WGS sequence"/>
</dbReference>
<dbReference type="Pfam" id="PF00646">
    <property type="entry name" value="F-box"/>
    <property type="match status" value="1"/>
</dbReference>
<dbReference type="STRING" id="1314782.A0A165N2U7"/>
<evidence type="ECO:0000256" key="1">
    <source>
        <dbReference type="SAM" id="SignalP"/>
    </source>
</evidence>
<dbReference type="InParanoid" id="A0A165N2U7"/>
<evidence type="ECO:0000313" key="4">
    <source>
        <dbReference type="Proteomes" id="UP000076761"/>
    </source>
</evidence>
<name>A0A165N2U7_9AGAM</name>
<gene>
    <name evidence="3" type="ORF">NEOLEDRAFT_1246057</name>
</gene>
<sequence>MSNSARSGFCALAIELMTLILSELDLKLLLQMRTVCKSLKSLVDESIALQYKVELAAAGMEDNHKSPLVMSERMSRLQQYTLAWQNLDFHTIELPPQPLSTWELVGGVLGSIAPKDSRMIFNRLPGHSRGIERKEWQFACTPIFPVRDFTFDPAQDLLVAIESPDKDSSHPNARPFCRLHVKTLSTGNPHPLAVSPVIDLPAWQYYDSGLHVEDLKIHAENFGLLLRYHFTDDGAETPFNDLVVVNWKTSDVILHLHRIYPLVTYTFLTEQYVALAISDGRARLEVHSLSKGYEASQTTWDRNSYLCAFDYPFPSPRPNYMFIQSDHASAHVSNNSPEVPFFAAESVKILSVYFTYQYSRNRPVEDERHLSHLIPIECLLALIPHSPDGVGTTWLWKYWAVQNSLTLNTCPDICWPSYVSGSKYADYIPKTHFNDAHVEVFDLNPVLARRESAKPSPGRSEKVQYGLRHLCYFADLPDPPGPEFKQSIMISDDGLVLVDFTGDGSRDTDLMKITFLSL</sequence>
<dbReference type="EMBL" id="KV425650">
    <property type="protein sequence ID" value="KZT19102.1"/>
    <property type="molecule type" value="Genomic_DNA"/>
</dbReference>
<feature type="chain" id="PRO_5007862921" description="F-box domain-containing protein" evidence="1">
    <location>
        <begin position="23"/>
        <end position="518"/>
    </location>
</feature>
<dbReference type="SUPFAM" id="SSF81383">
    <property type="entry name" value="F-box domain"/>
    <property type="match status" value="1"/>
</dbReference>
<proteinExistence type="predicted"/>
<dbReference type="InterPro" id="IPR036047">
    <property type="entry name" value="F-box-like_dom_sf"/>
</dbReference>
<dbReference type="AlphaFoldDB" id="A0A165N2U7"/>
<keyword evidence="1" id="KW-0732">Signal</keyword>
<reference evidence="3 4" key="1">
    <citation type="journal article" date="2016" name="Mol. Biol. Evol.">
        <title>Comparative Genomics of Early-Diverging Mushroom-Forming Fungi Provides Insights into the Origins of Lignocellulose Decay Capabilities.</title>
        <authorList>
            <person name="Nagy L.G."/>
            <person name="Riley R."/>
            <person name="Tritt A."/>
            <person name="Adam C."/>
            <person name="Daum C."/>
            <person name="Floudas D."/>
            <person name="Sun H."/>
            <person name="Yadav J.S."/>
            <person name="Pangilinan J."/>
            <person name="Larsson K.H."/>
            <person name="Matsuura K."/>
            <person name="Barry K."/>
            <person name="Labutti K."/>
            <person name="Kuo R."/>
            <person name="Ohm R.A."/>
            <person name="Bhattacharya S.S."/>
            <person name="Shirouzu T."/>
            <person name="Yoshinaga Y."/>
            <person name="Martin F.M."/>
            <person name="Grigoriev I.V."/>
            <person name="Hibbett D.S."/>
        </authorList>
    </citation>
    <scope>NUCLEOTIDE SEQUENCE [LARGE SCALE GENOMIC DNA]</scope>
    <source>
        <strain evidence="3 4">HHB14362 ss-1</strain>
    </source>
</reference>